<name>A0A135TH92_9PEZI</name>
<evidence type="ECO:0008006" key="3">
    <source>
        <dbReference type="Google" id="ProtNLM"/>
    </source>
</evidence>
<gene>
    <name evidence="1" type="ORF">CNYM01_02872</name>
</gene>
<dbReference type="AlphaFoldDB" id="A0A135TH92"/>
<accession>A0A135TH92</accession>
<evidence type="ECO:0000313" key="2">
    <source>
        <dbReference type="Proteomes" id="UP000070054"/>
    </source>
</evidence>
<reference evidence="1 2" key="1">
    <citation type="submission" date="2014-02" db="EMBL/GenBank/DDBJ databases">
        <title>The genome sequence of Colletotrichum nymphaeae SA-01.</title>
        <authorList>
            <person name="Baroncelli R."/>
            <person name="Thon M.R."/>
        </authorList>
    </citation>
    <scope>NUCLEOTIDE SEQUENCE [LARGE SCALE GENOMIC DNA]</scope>
    <source>
        <strain evidence="1 2">SA-01</strain>
    </source>
</reference>
<dbReference type="OrthoDB" id="4499271at2759"/>
<dbReference type="EMBL" id="JEMN01001120">
    <property type="protein sequence ID" value="KXH47498.1"/>
    <property type="molecule type" value="Genomic_DNA"/>
</dbReference>
<keyword evidence="2" id="KW-1185">Reference proteome</keyword>
<evidence type="ECO:0000313" key="1">
    <source>
        <dbReference type="EMBL" id="KXH47498.1"/>
    </source>
</evidence>
<sequence>MLGMFRTSEQFVESVFSALNASKTPCVLWGHYLLNVHGVPSIIGSIDFVVQDQMLSVGADAISELPEIEQCPSVELCFASSPERRTPPPAFHVHIKSSELTIGLYLQSETLWFLPDFDDSLLAFEDKQSATFALAHDRDVLPPWRPGRGSGAFKSSDTSIVVPRSHILLEAYLRLYARDSGKTMGSFAMAMIAYMEEYVDDDGLLDSTRLPEPLKSFYDELRVGEKPLRQWTKEFKESLDIPDEDSEDEDLWS</sequence>
<dbReference type="Proteomes" id="UP000070054">
    <property type="component" value="Unassembled WGS sequence"/>
</dbReference>
<protein>
    <recommendedName>
        <fullName evidence="3">Thioredoxin reductase</fullName>
    </recommendedName>
</protein>
<proteinExistence type="predicted"/>
<organism evidence="1 2">
    <name type="scientific">Colletotrichum nymphaeae SA-01</name>
    <dbReference type="NCBI Taxonomy" id="1460502"/>
    <lineage>
        <taxon>Eukaryota</taxon>
        <taxon>Fungi</taxon>
        <taxon>Dikarya</taxon>
        <taxon>Ascomycota</taxon>
        <taxon>Pezizomycotina</taxon>
        <taxon>Sordariomycetes</taxon>
        <taxon>Hypocreomycetidae</taxon>
        <taxon>Glomerellales</taxon>
        <taxon>Glomerellaceae</taxon>
        <taxon>Colletotrichum</taxon>
        <taxon>Colletotrichum acutatum species complex</taxon>
    </lineage>
</organism>
<comment type="caution">
    <text evidence="1">The sequence shown here is derived from an EMBL/GenBank/DDBJ whole genome shotgun (WGS) entry which is preliminary data.</text>
</comment>